<evidence type="ECO:0000313" key="2">
    <source>
        <dbReference type="EMBL" id="MQN01209.1"/>
    </source>
</evidence>
<accession>A0A6N7IY77</accession>
<dbReference type="PANTHER" id="PTHR37423:SF2">
    <property type="entry name" value="MEMBRANE-BOUND LYTIC MUREIN TRANSGLYCOSYLASE C"/>
    <property type="match status" value="1"/>
</dbReference>
<sequence length="229" mass="24382">MVITITSPGYKYSSELQKTSSETTKAARTQSLTKDAPSLQEFQQILAEKMAEQGNYKTQNVSYGSAIRGCSAQNASNASTINGTTAQSASGADQSASVDTGLGFTVPSSLKSIYQRAAQKYGVDEKILETVGYNESRFQSNATSSAGAMGIMQLMPATARAYGVTNAYDPEQNIMAGAHLISDNLKSFNGNLDLAIGAYAVGGGAIRRNGNQLTASAQKYVNKFRRYYN</sequence>
<evidence type="ECO:0000313" key="3">
    <source>
        <dbReference type="Proteomes" id="UP000460257"/>
    </source>
</evidence>
<dbReference type="PANTHER" id="PTHR37423">
    <property type="entry name" value="SOLUBLE LYTIC MUREIN TRANSGLYCOSYLASE-RELATED"/>
    <property type="match status" value="1"/>
</dbReference>
<keyword evidence="3" id="KW-1185">Reference proteome</keyword>
<proteinExistence type="predicted"/>
<protein>
    <recommendedName>
        <fullName evidence="1">Transglycosylase SLT domain-containing protein</fullName>
    </recommendedName>
</protein>
<comment type="caution">
    <text evidence="2">The sequence shown here is derived from an EMBL/GenBank/DDBJ whole genome shotgun (WGS) entry which is preliminary data.</text>
</comment>
<dbReference type="EMBL" id="VOGC01000004">
    <property type="protein sequence ID" value="MQN01209.1"/>
    <property type="molecule type" value="Genomic_DNA"/>
</dbReference>
<dbReference type="AlphaFoldDB" id="A0A6N7IY77"/>
<gene>
    <name evidence="2" type="ORF">FRC54_04585</name>
</gene>
<reference evidence="2" key="1">
    <citation type="journal article" date="2020" name="Appl. Environ. Microbiol.">
        <title>Medium-Chain Fatty Acid Synthesis by 'Candidatus Weimeria bifida' gen. nov., sp. nov., and 'Candidatus Pseudoramibacter fermentans' sp. nov.</title>
        <authorList>
            <person name="Scarborough M.J."/>
            <person name="Myers K.S."/>
            <person name="Donohue T.J."/>
            <person name="Noguera D.R."/>
        </authorList>
    </citation>
    <scope>NUCLEOTIDE SEQUENCE</scope>
    <source>
        <strain evidence="2">LCO1.1</strain>
    </source>
</reference>
<name>A0A6N7IY77_9FIRM</name>
<dbReference type="InterPro" id="IPR023346">
    <property type="entry name" value="Lysozyme-like_dom_sf"/>
</dbReference>
<dbReference type="Proteomes" id="UP000460257">
    <property type="component" value="Unassembled WGS sequence"/>
</dbReference>
<dbReference type="Pfam" id="PF01464">
    <property type="entry name" value="SLT"/>
    <property type="match status" value="1"/>
</dbReference>
<evidence type="ECO:0000259" key="1">
    <source>
        <dbReference type="Pfam" id="PF01464"/>
    </source>
</evidence>
<dbReference type="InterPro" id="IPR008258">
    <property type="entry name" value="Transglycosylase_SLT_dom_1"/>
</dbReference>
<dbReference type="CDD" id="cd00254">
    <property type="entry name" value="LT-like"/>
    <property type="match status" value="1"/>
</dbReference>
<organism evidence="2 3">
    <name type="scientific">Candidatus Weimeria bifida</name>
    <dbReference type="NCBI Taxonomy" id="2599074"/>
    <lineage>
        <taxon>Bacteria</taxon>
        <taxon>Bacillati</taxon>
        <taxon>Bacillota</taxon>
        <taxon>Clostridia</taxon>
        <taxon>Lachnospirales</taxon>
        <taxon>Lachnospiraceae</taxon>
        <taxon>Candidatus Weimeria</taxon>
    </lineage>
</organism>
<dbReference type="SUPFAM" id="SSF53955">
    <property type="entry name" value="Lysozyme-like"/>
    <property type="match status" value="1"/>
</dbReference>
<dbReference type="Gene3D" id="1.10.530.10">
    <property type="match status" value="1"/>
</dbReference>
<feature type="domain" description="Transglycosylase SLT" evidence="1">
    <location>
        <begin position="114"/>
        <end position="219"/>
    </location>
</feature>